<evidence type="ECO:0000313" key="3">
    <source>
        <dbReference type="EMBL" id="KAJ5377233.1"/>
    </source>
</evidence>
<dbReference type="InterPro" id="IPR052981">
    <property type="entry name" value="Ingression_C2_domain"/>
</dbReference>
<evidence type="ECO:0000313" key="4">
    <source>
        <dbReference type="Proteomes" id="UP001147782"/>
    </source>
</evidence>
<feature type="compositionally biased region" description="Basic and acidic residues" evidence="1">
    <location>
        <begin position="661"/>
        <end position="692"/>
    </location>
</feature>
<feature type="compositionally biased region" description="Low complexity" evidence="1">
    <location>
        <begin position="167"/>
        <end position="181"/>
    </location>
</feature>
<dbReference type="InterPro" id="IPR035892">
    <property type="entry name" value="C2_domain_sf"/>
</dbReference>
<feature type="compositionally biased region" description="Basic and acidic residues" evidence="1">
    <location>
        <begin position="699"/>
        <end position="711"/>
    </location>
</feature>
<dbReference type="PANTHER" id="PTHR47052">
    <property type="entry name" value="CONSERVED SERINE PROLINE-RICH PROTEIN (AFU_ORTHOLOGUE AFUA_2G01790)"/>
    <property type="match status" value="1"/>
</dbReference>
<dbReference type="Pfam" id="PF00168">
    <property type="entry name" value="C2"/>
    <property type="match status" value="1"/>
</dbReference>
<reference evidence="3" key="2">
    <citation type="journal article" date="2023" name="IMA Fungus">
        <title>Comparative genomic study of the Penicillium genus elucidates a diverse pangenome and 15 lateral gene transfer events.</title>
        <authorList>
            <person name="Petersen C."/>
            <person name="Sorensen T."/>
            <person name="Nielsen M.R."/>
            <person name="Sondergaard T.E."/>
            <person name="Sorensen J.L."/>
            <person name="Fitzpatrick D.A."/>
            <person name="Frisvad J.C."/>
            <person name="Nielsen K.L."/>
        </authorList>
    </citation>
    <scope>NUCLEOTIDE SEQUENCE</scope>
    <source>
        <strain evidence="3">IBT 29864</strain>
    </source>
</reference>
<comment type="caution">
    <text evidence="3">The sequence shown here is derived from an EMBL/GenBank/DDBJ whole genome shotgun (WGS) entry which is preliminary data.</text>
</comment>
<protein>
    <recommendedName>
        <fullName evidence="2">C2 domain-containing protein</fullName>
    </recommendedName>
</protein>
<feature type="compositionally biased region" description="Polar residues" evidence="1">
    <location>
        <begin position="718"/>
        <end position="727"/>
    </location>
</feature>
<feature type="region of interest" description="Disordered" evidence="1">
    <location>
        <begin position="166"/>
        <end position="542"/>
    </location>
</feature>
<feature type="compositionally biased region" description="Low complexity" evidence="1">
    <location>
        <begin position="796"/>
        <end position="809"/>
    </location>
</feature>
<feature type="domain" description="C2" evidence="2">
    <location>
        <begin position="8"/>
        <end position="126"/>
    </location>
</feature>
<dbReference type="PANTHER" id="PTHR47052:SF3">
    <property type="entry name" value="INGRESSION PROTEIN 1"/>
    <property type="match status" value="1"/>
</dbReference>
<dbReference type="SUPFAM" id="SSF49562">
    <property type="entry name" value="C2 domain (Calcium/lipid-binding domain, CaLB)"/>
    <property type="match status" value="1"/>
</dbReference>
<dbReference type="CDD" id="cd08681">
    <property type="entry name" value="C2_fungal_Inn1p-like"/>
    <property type="match status" value="1"/>
</dbReference>
<evidence type="ECO:0000256" key="1">
    <source>
        <dbReference type="SAM" id="MobiDB-lite"/>
    </source>
</evidence>
<feature type="compositionally biased region" description="Basic and acidic residues" evidence="1">
    <location>
        <begin position="756"/>
        <end position="773"/>
    </location>
</feature>
<evidence type="ECO:0000259" key="2">
    <source>
        <dbReference type="PROSITE" id="PS50004"/>
    </source>
</evidence>
<accession>A0A9W9SJ41</accession>
<feature type="compositionally biased region" description="Pro residues" evidence="1">
    <location>
        <begin position="215"/>
        <end position="225"/>
    </location>
</feature>
<dbReference type="SMART" id="SM00239">
    <property type="entry name" value="C2"/>
    <property type="match status" value="1"/>
</dbReference>
<sequence length="885" mass="97139">MSKLSKINHAAGIFADMSVDGPPIGTLVAIIDRAKNLPNRKTMGKQNPYCAARLGKEAKKTPTDLRGGQTPRWDHELRFTVHESPDYFKLKVSIFNDDKKTDLIGETWIDLQNLIIPGGSQNDHWHPLQCRGKYAGDVRIEMTYYDTRQQDEAVIVKRKEAAERVQGKAAAAGPSSSGLSGPRSLEKVKRRPLPTDPSGTAPSPRPSVLEQTHSAPPPLQHPQPSRPAMHDHAHTMPAPAPVTNPDTIPYPSTHAEPLYDAPTYNPPAPSMQSRGTYDALDPYQRDWDNQTSAPAPPPALPPAGTMRRTAHEPSYHNEHPQPQSQPQYDPRPTPTMRSHIDYDQPPRDYRSTSEPPFEVDPHGRTLYDRPPRPEDAYNSVVSPQYGANPMTFGHVSTFSPRASGHGDEPAPLQYSRPSSSSGPADEYRYQPRIMKALPAPRSDPYHPEYATMQPRVEDEDEDGPPPPPPVHRSRMAQPPSPVKMPASQSPSPYTPYSPGYARDPSPSMPASLVAGYESEEQDRVYEGRTSRKGSTSHMEDEMMIPQPLSASSSSAMIPASMPAQAPVPIPMPYEAPIYPLRTSPQPIDDRSSIRSRGGSVSPDTRMVVARKSVSPRPPPSRGSSIPFSPDSYDSFNPRSSRSINSREPSPAYESLSQARDAAVRAEVEPVRDPDQPIIGDDGREIDPSDHLPTDTWAPEPERKSRKPEVIIRFKHSPRPTSRGNDTSRPAGPPRVGFRTTTETDRPSKKYTPTHVHTREPVDRTPPRADRGHESYGSYSHSRGYSTSTSAERPRSSRGSVSPSPGSRSPLYDYNTGPPIPSKVPISHGSPGYPVAASHLSTGNPGMDALSRELKTIDIGSVACSPSRAVRKYAPSRPSVTMGYAS</sequence>
<dbReference type="EMBL" id="JAPZBS010000004">
    <property type="protein sequence ID" value="KAJ5377233.1"/>
    <property type="molecule type" value="Genomic_DNA"/>
</dbReference>
<feature type="compositionally biased region" description="Low complexity" evidence="1">
    <location>
        <begin position="774"/>
        <end position="789"/>
    </location>
</feature>
<reference evidence="3" key="1">
    <citation type="submission" date="2022-11" db="EMBL/GenBank/DDBJ databases">
        <authorList>
            <person name="Petersen C."/>
        </authorList>
    </citation>
    <scope>NUCLEOTIDE SEQUENCE</scope>
    <source>
        <strain evidence="3">IBT 29864</strain>
    </source>
</reference>
<feature type="compositionally biased region" description="Basic and acidic residues" evidence="1">
    <location>
        <begin position="338"/>
        <end position="351"/>
    </location>
</feature>
<dbReference type="Gene3D" id="2.60.40.150">
    <property type="entry name" value="C2 domain"/>
    <property type="match status" value="1"/>
</dbReference>
<feature type="compositionally biased region" description="Basic and acidic residues" evidence="1">
    <location>
        <begin position="359"/>
        <end position="375"/>
    </location>
</feature>
<proteinExistence type="predicted"/>
<dbReference type="GeneID" id="81436750"/>
<dbReference type="InterPro" id="IPR000008">
    <property type="entry name" value="C2_dom"/>
</dbReference>
<feature type="compositionally biased region" description="Low complexity" evidence="1">
    <location>
        <begin position="485"/>
        <end position="500"/>
    </location>
</feature>
<keyword evidence="4" id="KW-1185">Reference proteome</keyword>
<organism evidence="3 4">
    <name type="scientific">Penicillium cataractarum</name>
    <dbReference type="NCBI Taxonomy" id="2100454"/>
    <lineage>
        <taxon>Eukaryota</taxon>
        <taxon>Fungi</taxon>
        <taxon>Dikarya</taxon>
        <taxon>Ascomycota</taxon>
        <taxon>Pezizomycotina</taxon>
        <taxon>Eurotiomycetes</taxon>
        <taxon>Eurotiomycetidae</taxon>
        <taxon>Eurotiales</taxon>
        <taxon>Aspergillaceae</taxon>
        <taxon>Penicillium</taxon>
    </lineage>
</organism>
<feature type="compositionally biased region" description="Polar residues" evidence="1">
    <location>
        <begin position="631"/>
        <end position="647"/>
    </location>
</feature>
<dbReference type="RefSeq" id="XP_056556096.1">
    <property type="nucleotide sequence ID" value="XM_056697571.1"/>
</dbReference>
<feature type="compositionally biased region" description="Basic and acidic residues" evidence="1">
    <location>
        <begin position="309"/>
        <end position="319"/>
    </location>
</feature>
<dbReference type="PROSITE" id="PS50004">
    <property type="entry name" value="C2"/>
    <property type="match status" value="1"/>
</dbReference>
<name>A0A9W9SJ41_9EURO</name>
<feature type="region of interest" description="Disordered" evidence="1">
    <location>
        <begin position="575"/>
        <end position="827"/>
    </location>
</feature>
<gene>
    <name evidence="3" type="ORF">N7496_004642</name>
</gene>
<dbReference type="Proteomes" id="UP001147782">
    <property type="component" value="Unassembled WGS sequence"/>
</dbReference>
<dbReference type="InterPro" id="IPR037791">
    <property type="entry name" value="C2_fungal_Inn1"/>
</dbReference>
<dbReference type="AlphaFoldDB" id="A0A9W9SJ41"/>
<dbReference type="OrthoDB" id="270970at2759"/>